<dbReference type="Proteomes" id="UP001501523">
    <property type="component" value="Unassembled WGS sequence"/>
</dbReference>
<dbReference type="InterPro" id="IPR017703">
    <property type="entry name" value="YgfZ/GCV_T_CS"/>
</dbReference>
<reference evidence="1 2" key="1">
    <citation type="journal article" date="2019" name="Int. J. Syst. Evol. Microbiol.">
        <title>The Global Catalogue of Microorganisms (GCM) 10K type strain sequencing project: providing services to taxonomists for standard genome sequencing and annotation.</title>
        <authorList>
            <consortium name="The Broad Institute Genomics Platform"/>
            <consortium name="The Broad Institute Genome Sequencing Center for Infectious Disease"/>
            <person name="Wu L."/>
            <person name="Ma J."/>
        </authorList>
    </citation>
    <scope>NUCLEOTIDE SEQUENCE [LARGE SCALE GENOMIC DNA]</scope>
    <source>
        <strain evidence="1 2">JCM 15421</strain>
    </source>
</reference>
<protein>
    <submittedName>
        <fullName evidence="1">Folate-binding protein YgfZ</fullName>
    </submittedName>
</protein>
<organism evidence="1 2">
    <name type="scientific">Dokdonella soli</name>
    <dbReference type="NCBI Taxonomy" id="529810"/>
    <lineage>
        <taxon>Bacteria</taxon>
        <taxon>Pseudomonadati</taxon>
        <taxon>Pseudomonadota</taxon>
        <taxon>Gammaproteobacteria</taxon>
        <taxon>Lysobacterales</taxon>
        <taxon>Rhodanobacteraceae</taxon>
        <taxon>Dokdonella</taxon>
    </lineage>
</organism>
<dbReference type="EMBL" id="BAAAEU010000001">
    <property type="protein sequence ID" value="GAA0704774.1"/>
    <property type="molecule type" value="Genomic_DNA"/>
</dbReference>
<gene>
    <name evidence="1" type="ORF">GCM10009105_01820</name>
</gene>
<dbReference type="SUPFAM" id="SSF103025">
    <property type="entry name" value="Folate-binding domain"/>
    <property type="match status" value="1"/>
</dbReference>
<evidence type="ECO:0000313" key="1">
    <source>
        <dbReference type="EMBL" id="GAA0704774.1"/>
    </source>
</evidence>
<name>A0ABN1IBJ9_9GAMM</name>
<dbReference type="Gene3D" id="3.30.70.1400">
    <property type="entry name" value="Aminomethyltransferase beta-barrel domains"/>
    <property type="match status" value="1"/>
</dbReference>
<evidence type="ECO:0000313" key="2">
    <source>
        <dbReference type="Proteomes" id="UP001501523"/>
    </source>
</evidence>
<comment type="caution">
    <text evidence="1">The sequence shown here is derived from an EMBL/GenBank/DDBJ whole genome shotgun (WGS) entry which is preliminary data.</text>
</comment>
<dbReference type="Gene3D" id="2.40.30.160">
    <property type="match status" value="1"/>
</dbReference>
<dbReference type="PANTHER" id="PTHR22602">
    <property type="entry name" value="TRANSFERASE CAF17, MITOCHONDRIAL-RELATED"/>
    <property type="match status" value="1"/>
</dbReference>
<sequence>MPAPLCPAELLALSGADATSFAHAQFTSDVKALAAGDWQWSAWLDAQGRVRSFFALLHPEPSCLLAWLPLGGAEPMREALARFVFRAAVKLETRSWTLHAMERADVPTALQPHEVIAHDGGQLLRQPGTPDRIAWIAPTHASSADPEALSRWRLADIEAGLPLLAPELSGEFVPQALDLESVDAIRFDKGCYPGQEVAARLHFRGGNKRHSQRLRVHGAPPPPGMAILGEAGRAVGQVLYSAAERDGTSAALAVLESTSSSPSSLVTATGSRVELFQ</sequence>
<accession>A0ABN1IBJ9</accession>
<dbReference type="PANTHER" id="PTHR22602:SF0">
    <property type="entry name" value="TRANSFERASE CAF17, MITOCHONDRIAL-RELATED"/>
    <property type="match status" value="1"/>
</dbReference>
<dbReference type="InterPro" id="IPR045179">
    <property type="entry name" value="YgfZ/GcvT"/>
</dbReference>
<dbReference type="NCBIfam" id="TIGR03317">
    <property type="entry name" value="ygfZ_signature"/>
    <property type="match status" value="1"/>
</dbReference>
<dbReference type="RefSeq" id="WP_343786200.1">
    <property type="nucleotide sequence ID" value="NZ_BAAAEU010000001.1"/>
</dbReference>
<proteinExistence type="predicted"/>
<keyword evidence="2" id="KW-1185">Reference proteome</keyword>